<accession>A0A392V6W3</accession>
<comment type="caution">
    <text evidence="1">The sequence shown here is derived from an EMBL/GenBank/DDBJ whole genome shotgun (WGS) entry which is preliminary data.</text>
</comment>
<dbReference type="Proteomes" id="UP000265520">
    <property type="component" value="Unassembled WGS sequence"/>
</dbReference>
<name>A0A392V6W3_9FABA</name>
<sequence length="29" mass="3516">MLRIAARWQKKYKTACSQQKHRITMILIV</sequence>
<evidence type="ECO:0000313" key="1">
    <source>
        <dbReference type="EMBL" id="MCI82200.1"/>
    </source>
</evidence>
<proteinExistence type="predicted"/>
<organism evidence="1 2">
    <name type="scientific">Trifolium medium</name>
    <dbReference type="NCBI Taxonomy" id="97028"/>
    <lineage>
        <taxon>Eukaryota</taxon>
        <taxon>Viridiplantae</taxon>
        <taxon>Streptophyta</taxon>
        <taxon>Embryophyta</taxon>
        <taxon>Tracheophyta</taxon>
        <taxon>Spermatophyta</taxon>
        <taxon>Magnoliopsida</taxon>
        <taxon>eudicotyledons</taxon>
        <taxon>Gunneridae</taxon>
        <taxon>Pentapetalae</taxon>
        <taxon>rosids</taxon>
        <taxon>fabids</taxon>
        <taxon>Fabales</taxon>
        <taxon>Fabaceae</taxon>
        <taxon>Papilionoideae</taxon>
        <taxon>50 kb inversion clade</taxon>
        <taxon>NPAAA clade</taxon>
        <taxon>Hologalegina</taxon>
        <taxon>IRL clade</taxon>
        <taxon>Trifolieae</taxon>
        <taxon>Trifolium</taxon>
    </lineage>
</organism>
<evidence type="ECO:0000313" key="2">
    <source>
        <dbReference type="Proteomes" id="UP000265520"/>
    </source>
</evidence>
<dbReference type="AlphaFoldDB" id="A0A392V6W3"/>
<reference evidence="1 2" key="1">
    <citation type="journal article" date="2018" name="Front. Plant Sci.">
        <title>Red Clover (Trifolium pratense) and Zigzag Clover (T. medium) - A Picture of Genomic Similarities and Differences.</title>
        <authorList>
            <person name="Dluhosova J."/>
            <person name="Istvanek J."/>
            <person name="Nedelnik J."/>
            <person name="Repkova J."/>
        </authorList>
    </citation>
    <scope>NUCLEOTIDE SEQUENCE [LARGE SCALE GENOMIC DNA]</scope>
    <source>
        <strain evidence="2">cv. 10/8</strain>
        <tissue evidence="1">Leaf</tissue>
    </source>
</reference>
<keyword evidence="2" id="KW-1185">Reference proteome</keyword>
<dbReference type="EMBL" id="LXQA011037687">
    <property type="protein sequence ID" value="MCI82200.1"/>
    <property type="molecule type" value="Genomic_DNA"/>
</dbReference>
<feature type="non-terminal residue" evidence="1">
    <location>
        <position position="29"/>
    </location>
</feature>
<protein>
    <submittedName>
        <fullName evidence="1">Uncharacterized protein</fullName>
    </submittedName>
</protein>